<reference evidence="2" key="1">
    <citation type="submission" date="2012-04" db="EMBL/GenBank/DDBJ databases">
        <authorList>
            <person name="Borisov I.G."/>
            <person name="Ivanikova N.V."/>
            <person name="Pinevich A.V."/>
        </authorList>
    </citation>
    <scope>NUCLEOTIDE SEQUENCE</scope>
    <source>
        <strain evidence="2">CALU 1027</strain>
    </source>
</reference>
<evidence type="ECO:0000313" key="3">
    <source>
        <dbReference type="Proteomes" id="UP000034681"/>
    </source>
</evidence>
<dbReference type="eggNOG" id="COG0457">
    <property type="taxonomic scope" value="Bacteria"/>
</dbReference>
<sequence>MPPLSISCSRQFTQWLGEQSISLAFTTYQSNRLFLVGLNGQGQLATFERLLDRPMGLAASPDGNRLYLSTRYQIWRLENVLDPGQHYKEGDRLYVPRQGFITGDLDTHDLTIDHQGNVIFMNTANNCLATLSDRHSFRPLWFPPFISKLAAEDRCHLNGLALVEGQPRYASAVSQSDIIDGWREQRQTGGCILDIATNQVIATGLSMPHSPRWYRDRLWVLNSGLGEFGFIDLDQGTFEALTFCPGYVRGLAFWGDYGLVGLSKPRDQTFAGLALDDRLTAKNTTARCGIYVIDLRSGDIVHWLQMEGVVTELYDVQVLPGVKRPTALGFRSNEIAQLITSDPALNFI</sequence>
<dbReference type="InterPro" id="IPR017481">
    <property type="entry name" value="CHP03032"/>
</dbReference>
<dbReference type="SUPFAM" id="SSF63825">
    <property type="entry name" value="YWTD domain"/>
    <property type="match status" value="1"/>
</dbReference>
<name>A0A0M2Q3Z1_PROHO</name>
<dbReference type="EMBL" id="AJTX02000002">
    <property type="protein sequence ID" value="KKJ01649.1"/>
    <property type="molecule type" value="Genomic_DNA"/>
</dbReference>
<feature type="domain" description="Conserved hypothetical protein CHP03032" evidence="1">
    <location>
        <begin position="10"/>
        <end position="328"/>
    </location>
</feature>
<dbReference type="NCBIfam" id="TIGR03032">
    <property type="entry name" value="TIGR03032 family protein"/>
    <property type="match status" value="1"/>
</dbReference>
<dbReference type="STRING" id="317619.GCA_000332315_03536"/>
<keyword evidence="3" id="KW-1185">Reference proteome</keyword>
<comment type="caution">
    <text evidence="2">The sequence shown here is derived from an EMBL/GenBank/DDBJ whole genome shotgun (WGS) entry which is preliminary data.</text>
</comment>
<organism evidence="2 3">
    <name type="scientific">Prochlorothrix hollandica PCC 9006 = CALU 1027</name>
    <dbReference type="NCBI Taxonomy" id="317619"/>
    <lineage>
        <taxon>Bacteria</taxon>
        <taxon>Bacillati</taxon>
        <taxon>Cyanobacteriota</taxon>
        <taxon>Cyanophyceae</taxon>
        <taxon>Prochlorotrichales</taxon>
        <taxon>Prochlorotrichaceae</taxon>
        <taxon>Prochlorothrix</taxon>
    </lineage>
</organism>
<dbReference type="AlphaFoldDB" id="A0A0M2Q3Z1"/>
<dbReference type="Proteomes" id="UP000034681">
    <property type="component" value="Unassembled WGS sequence"/>
</dbReference>
<dbReference type="Pfam" id="PF16261">
    <property type="entry name" value="DUF4915"/>
    <property type="match status" value="1"/>
</dbReference>
<evidence type="ECO:0000313" key="2">
    <source>
        <dbReference type="EMBL" id="KKJ01649.1"/>
    </source>
</evidence>
<accession>A0A0M2Q3Z1</accession>
<proteinExistence type="predicted"/>
<protein>
    <recommendedName>
        <fullName evidence="1">Conserved hypothetical protein CHP03032 domain-containing protein</fullName>
    </recommendedName>
</protein>
<evidence type="ECO:0000259" key="1">
    <source>
        <dbReference type="Pfam" id="PF16261"/>
    </source>
</evidence>
<gene>
    <name evidence="2" type="ORF">PROH_01795</name>
</gene>